<keyword evidence="1" id="KW-0812">Transmembrane</keyword>
<dbReference type="InterPro" id="IPR005625">
    <property type="entry name" value="PepSY-ass_TM"/>
</dbReference>
<name>A0A7X5U6P9_9GAMM</name>
<reference evidence="2 3" key="1">
    <citation type="submission" date="2020-03" db="EMBL/GenBank/DDBJ databases">
        <authorList>
            <person name="Lai Q."/>
        </authorList>
    </citation>
    <scope>NUCLEOTIDE SEQUENCE [LARGE SCALE GENOMIC DNA]</scope>
    <source>
        <strain evidence="2 3">CCUG 25036</strain>
    </source>
</reference>
<dbReference type="PANTHER" id="PTHR34219:SF4">
    <property type="entry name" value="PEPSY DOMAIN-CONTAINING PROTEIN"/>
    <property type="match status" value="1"/>
</dbReference>
<dbReference type="RefSeq" id="WP_166945570.1">
    <property type="nucleotide sequence ID" value="NZ_JAARLZ010000001.1"/>
</dbReference>
<comment type="caution">
    <text evidence="2">The sequence shown here is derived from an EMBL/GenBank/DDBJ whole genome shotgun (WGS) entry which is preliminary data.</text>
</comment>
<dbReference type="Proteomes" id="UP000490980">
    <property type="component" value="Unassembled WGS sequence"/>
</dbReference>
<feature type="transmembrane region" description="Helical" evidence="1">
    <location>
        <begin position="477"/>
        <end position="499"/>
    </location>
</feature>
<keyword evidence="1" id="KW-0472">Membrane</keyword>
<gene>
    <name evidence="2" type="ORF">HBF25_00585</name>
</gene>
<keyword evidence="3" id="KW-1185">Reference proteome</keyword>
<feature type="transmembrane region" description="Helical" evidence="1">
    <location>
        <begin position="139"/>
        <end position="161"/>
    </location>
</feature>
<feature type="transmembrane region" description="Helical" evidence="1">
    <location>
        <begin position="379"/>
        <end position="401"/>
    </location>
</feature>
<feature type="transmembrane region" description="Helical" evidence="1">
    <location>
        <begin position="413"/>
        <end position="432"/>
    </location>
</feature>
<evidence type="ECO:0000313" key="2">
    <source>
        <dbReference type="EMBL" id="NII04875.1"/>
    </source>
</evidence>
<feature type="transmembrane region" description="Helical" evidence="1">
    <location>
        <begin position="339"/>
        <end position="359"/>
    </location>
</feature>
<keyword evidence="1" id="KW-1133">Transmembrane helix</keyword>
<feature type="transmembrane region" description="Helical" evidence="1">
    <location>
        <begin position="12"/>
        <end position="36"/>
    </location>
</feature>
<dbReference type="EMBL" id="JAARLZ010000001">
    <property type="protein sequence ID" value="NII04875.1"/>
    <property type="molecule type" value="Genomic_DNA"/>
</dbReference>
<organism evidence="2 3">
    <name type="scientific">Luteibacter anthropi</name>
    <dbReference type="NCBI Taxonomy" id="564369"/>
    <lineage>
        <taxon>Bacteria</taxon>
        <taxon>Pseudomonadati</taxon>
        <taxon>Pseudomonadota</taxon>
        <taxon>Gammaproteobacteria</taxon>
        <taxon>Lysobacterales</taxon>
        <taxon>Rhodanobacteraceae</taxon>
        <taxon>Luteibacter</taxon>
    </lineage>
</organism>
<evidence type="ECO:0000313" key="3">
    <source>
        <dbReference type="Proteomes" id="UP000490980"/>
    </source>
</evidence>
<accession>A0A7X5U6P9</accession>
<feature type="transmembrane region" description="Helical" evidence="1">
    <location>
        <begin position="182"/>
        <end position="205"/>
    </location>
</feature>
<sequence>MKGGLRQSMAWLHTWTGLLVGWLLLAIFMTGTSAYFQDEITRWMQPEIHGERDPVAAAEGVVGWLGERAPDAASWSMMLPGHRAIATTAYWEDADARRGGWRDNSFIVDGAGHRVDARETLGGFFLYRMHFDLHYLPVIWARWIVGFCAMFMLVAIISGVITHKKIFTDFFTLRFGKGQRSWLDAHNLSAVLALPFHLMITYTGLVTLASMYMPWGVTAVYKDRAEYFADAFGIEATPERSGKHAPMAPIADMIRQARQQWHGADPGYIDISLPGDANGTVRMMRGGGEAMGVRGQTLVFDAATGHMHTPPSLKGPAFETESVMIGLHAGRYAPIVLRWLYFLCGLGGTAMVATGLVLWTSKRRLQLPDPERPHLGFRLVERLNIATIAGLPFGIAVYFLANRLLPIHMAGRADWEVHCLFIAWGLTLIYACARNTRRAWIETISAGALAFIAVPVVNALTTNRGLWNSLRDGDMVFVGFDLAMIVLAATFGFMAWKLYTRPAQAMRKSRAAREVTA</sequence>
<dbReference type="AlphaFoldDB" id="A0A7X5U6P9"/>
<feature type="transmembrane region" description="Helical" evidence="1">
    <location>
        <begin position="439"/>
        <end position="457"/>
    </location>
</feature>
<dbReference type="Pfam" id="PF03929">
    <property type="entry name" value="PepSY_TM"/>
    <property type="match status" value="1"/>
</dbReference>
<evidence type="ECO:0000256" key="1">
    <source>
        <dbReference type="SAM" id="Phobius"/>
    </source>
</evidence>
<dbReference type="PANTHER" id="PTHR34219">
    <property type="entry name" value="IRON-REGULATED INNER MEMBRANE PROTEIN-RELATED"/>
    <property type="match status" value="1"/>
</dbReference>
<protein>
    <submittedName>
        <fullName evidence="2">PepSY domain-containing protein</fullName>
    </submittedName>
</protein>
<proteinExistence type="predicted"/>